<dbReference type="OrthoDB" id="6093210at2759"/>
<evidence type="ECO:0000313" key="2">
    <source>
        <dbReference type="Proteomes" id="UP000596742"/>
    </source>
</evidence>
<dbReference type="InterPro" id="IPR011042">
    <property type="entry name" value="6-blade_b-propeller_TolB-like"/>
</dbReference>
<sequence>MVYGLAFVPGHGLLLSTDGDTLKIIPENSEEILDSRFAVDSLEPKCIHVTKDNKLAISAISKGPLYPASGQRVVILMDMEGNKHSTFEFDNKMERLFTYPWGIASTTNGHVFILDRTECNCDGRLVVLNREDGSVIDIYNGRGKRNFVPRGIVATKADNVIITDCDDPEVSLHILNNFGKLMSYYNTRDIGIQNPFSMTFSATGKFYIGGTTWRDSGEKAQLFEIDMIET</sequence>
<dbReference type="Gene3D" id="2.120.10.30">
    <property type="entry name" value="TolB, C-terminal domain"/>
    <property type="match status" value="1"/>
</dbReference>
<name>A0A8B6BR13_MYTGA</name>
<dbReference type="AlphaFoldDB" id="A0A8B6BR13"/>
<keyword evidence="2" id="KW-1185">Reference proteome</keyword>
<dbReference type="Proteomes" id="UP000596742">
    <property type="component" value="Unassembled WGS sequence"/>
</dbReference>
<reference evidence="1" key="1">
    <citation type="submission" date="2018-11" db="EMBL/GenBank/DDBJ databases">
        <authorList>
            <person name="Alioto T."/>
            <person name="Alioto T."/>
        </authorList>
    </citation>
    <scope>NUCLEOTIDE SEQUENCE</scope>
</reference>
<evidence type="ECO:0000313" key="1">
    <source>
        <dbReference type="EMBL" id="VDH94041.1"/>
    </source>
</evidence>
<organism evidence="1 2">
    <name type="scientific">Mytilus galloprovincialis</name>
    <name type="common">Mediterranean mussel</name>
    <dbReference type="NCBI Taxonomy" id="29158"/>
    <lineage>
        <taxon>Eukaryota</taxon>
        <taxon>Metazoa</taxon>
        <taxon>Spiralia</taxon>
        <taxon>Lophotrochozoa</taxon>
        <taxon>Mollusca</taxon>
        <taxon>Bivalvia</taxon>
        <taxon>Autobranchia</taxon>
        <taxon>Pteriomorphia</taxon>
        <taxon>Mytilida</taxon>
        <taxon>Mytiloidea</taxon>
        <taxon>Mytilidae</taxon>
        <taxon>Mytilinae</taxon>
        <taxon>Mytilus</taxon>
    </lineage>
</organism>
<protein>
    <submittedName>
        <fullName evidence="1">Uncharacterized protein</fullName>
    </submittedName>
</protein>
<proteinExistence type="predicted"/>
<dbReference type="EMBL" id="UYJE01000532">
    <property type="protein sequence ID" value="VDH94041.1"/>
    <property type="molecule type" value="Genomic_DNA"/>
</dbReference>
<gene>
    <name evidence="1" type="ORF">MGAL_10B062512</name>
</gene>
<dbReference type="SUPFAM" id="SSF63829">
    <property type="entry name" value="Calcium-dependent phosphotriesterase"/>
    <property type="match status" value="1"/>
</dbReference>
<comment type="caution">
    <text evidence="1">The sequence shown here is derived from an EMBL/GenBank/DDBJ whole genome shotgun (WGS) entry which is preliminary data.</text>
</comment>
<accession>A0A8B6BR13</accession>